<dbReference type="EMBL" id="JAOVZW010000013">
    <property type="protein sequence ID" value="MCX8524403.1"/>
    <property type="molecule type" value="Genomic_DNA"/>
</dbReference>
<evidence type="ECO:0000313" key="2">
    <source>
        <dbReference type="Proteomes" id="UP001073122"/>
    </source>
</evidence>
<organism evidence="1 2">
    <name type="scientific">Chryseobacterium formosus</name>
    <dbReference type="NCBI Taxonomy" id="1537363"/>
    <lineage>
        <taxon>Bacteria</taxon>
        <taxon>Pseudomonadati</taxon>
        <taxon>Bacteroidota</taxon>
        <taxon>Flavobacteriia</taxon>
        <taxon>Flavobacteriales</taxon>
        <taxon>Weeksellaceae</taxon>
        <taxon>Chryseobacterium group</taxon>
        <taxon>Chryseobacterium</taxon>
    </lineage>
</organism>
<dbReference type="Proteomes" id="UP001073122">
    <property type="component" value="Unassembled WGS sequence"/>
</dbReference>
<accession>A0ABT3XQL0</accession>
<dbReference type="RefSeq" id="WP_267265702.1">
    <property type="nucleotide sequence ID" value="NZ_JAOVZW010000013.1"/>
</dbReference>
<reference evidence="1" key="1">
    <citation type="submission" date="2022-10" db="EMBL/GenBank/DDBJ databases">
        <title>Chryseobacterium sp. nov., a novel bacterial species.</title>
        <authorList>
            <person name="Cao Y."/>
        </authorList>
    </citation>
    <scope>NUCLEOTIDE SEQUENCE</scope>
    <source>
        <strain evidence="1">CCTCC AB2015118</strain>
    </source>
</reference>
<evidence type="ECO:0000313" key="1">
    <source>
        <dbReference type="EMBL" id="MCX8524403.1"/>
    </source>
</evidence>
<proteinExistence type="predicted"/>
<protein>
    <recommendedName>
        <fullName evidence="3">His-Xaa-Ser system protein HxsD</fullName>
    </recommendedName>
</protein>
<evidence type="ECO:0008006" key="3">
    <source>
        <dbReference type="Google" id="ProtNLM"/>
    </source>
</evidence>
<comment type="caution">
    <text evidence="1">The sequence shown here is derived from an EMBL/GenBank/DDBJ whole genome shotgun (WGS) entry which is preliminary data.</text>
</comment>
<gene>
    <name evidence="1" type="ORF">OF897_10825</name>
</gene>
<sequence length="95" mass="11267">MKIIDFEDKIWFFLSDGNSYYIDVNCKHSFIGFNMLIQLDTAEFNEYQINGKNYLDSLSNDIQHYALSKYKDRNIKGEAQRIVNETIVKFLEINI</sequence>
<name>A0ABT3XQL0_9FLAO</name>
<keyword evidence="2" id="KW-1185">Reference proteome</keyword>